<dbReference type="AlphaFoldDB" id="A0A1E4TIU7"/>
<feature type="non-terminal residue" evidence="7">
    <location>
        <position position="1"/>
    </location>
</feature>
<dbReference type="EMBL" id="KV453841">
    <property type="protein sequence ID" value="ODV91682.1"/>
    <property type="molecule type" value="Genomic_DNA"/>
</dbReference>
<feature type="region of interest" description="Disordered" evidence="5">
    <location>
        <begin position="290"/>
        <end position="319"/>
    </location>
</feature>
<evidence type="ECO:0000259" key="6">
    <source>
        <dbReference type="PROSITE" id="PS50188"/>
    </source>
</evidence>
<evidence type="ECO:0000256" key="5">
    <source>
        <dbReference type="SAM" id="MobiDB-lite"/>
    </source>
</evidence>
<name>A0A1E4TIU7_9ASCO</name>
<accession>A0A1E4TIU7</accession>
<gene>
    <name evidence="7" type="ORF">CANCADRAFT_11440</name>
</gene>
<dbReference type="PROSITE" id="PS50188">
    <property type="entry name" value="B302_SPRY"/>
    <property type="match status" value="1"/>
</dbReference>
<dbReference type="SMART" id="SM00449">
    <property type="entry name" value="SPRY"/>
    <property type="match status" value="1"/>
</dbReference>
<dbReference type="InterPro" id="IPR001870">
    <property type="entry name" value="B30.2/SPRY"/>
</dbReference>
<evidence type="ECO:0000313" key="8">
    <source>
        <dbReference type="Proteomes" id="UP000095023"/>
    </source>
</evidence>
<keyword evidence="8" id="KW-1185">Reference proteome</keyword>
<evidence type="ECO:0000256" key="3">
    <source>
        <dbReference type="ARBA" id="ARBA00022989"/>
    </source>
</evidence>
<feature type="non-terminal residue" evidence="7">
    <location>
        <position position="319"/>
    </location>
</feature>
<dbReference type="Pfam" id="PF00622">
    <property type="entry name" value="SPRY"/>
    <property type="match status" value="1"/>
</dbReference>
<dbReference type="Proteomes" id="UP000095023">
    <property type="component" value="Unassembled WGS sequence"/>
</dbReference>
<keyword evidence="3" id="KW-1133">Transmembrane helix</keyword>
<dbReference type="SUPFAM" id="SSF49899">
    <property type="entry name" value="Concanavalin A-like lectins/glucanases"/>
    <property type="match status" value="1"/>
</dbReference>
<dbReference type="GO" id="GO:0016020">
    <property type="term" value="C:membrane"/>
    <property type="evidence" value="ECO:0007669"/>
    <property type="project" value="UniProtKB-SubCell"/>
</dbReference>
<sequence>IITLVATAGTACILVLVVMFFTSSTGRILLGNLALPGEYDDEQAFLRDEEEALEEMDDISRSNYLQARSFQEANPPDSVQTDISLSQHMAIQEKGVSAWQFEPDFENGATCMVEAHTEVIFSDADCSVQTNLPIPRQNEIYYWEAKLYEKPSTSVVSIGLATKPYPPFRLPGYHRYSVAYDSLGNKRLNQPFKPTRKYGPPLVEGDVVGVGYSPRSNTVFFTKNGQKLDEAAHNMRQNLFPTIGANGPCVVHVNFGHAGFVYIAANVNKWGLAPAHGNLAPPPPYGVEHGSILLERGSEASSQQYRSLPGPSARPRLSS</sequence>
<dbReference type="InterPro" id="IPR050618">
    <property type="entry name" value="Ubq-SigPath_Reg"/>
</dbReference>
<keyword evidence="2" id="KW-0812">Transmembrane</keyword>
<evidence type="ECO:0000256" key="4">
    <source>
        <dbReference type="ARBA" id="ARBA00023136"/>
    </source>
</evidence>
<dbReference type="OrthoDB" id="258495at2759"/>
<evidence type="ECO:0000256" key="1">
    <source>
        <dbReference type="ARBA" id="ARBA00004167"/>
    </source>
</evidence>
<dbReference type="PANTHER" id="PTHR12864">
    <property type="entry name" value="RAN BINDING PROTEIN 9-RELATED"/>
    <property type="match status" value="1"/>
</dbReference>
<dbReference type="InterPro" id="IPR003877">
    <property type="entry name" value="SPRY_dom"/>
</dbReference>
<proteinExistence type="predicted"/>
<dbReference type="InterPro" id="IPR035780">
    <property type="entry name" value="SPRY_Ssh4-like"/>
</dbReference>
<dbReference type="CDD" id="cd12910">
    <property type="entry name" value="SPRY_SSH4_like"/>
    <property type="match status" value="1"/>
</dbReference>
<keyword evidence="4" id="KW-0472">Membrane</keyword>
<protein>
    <recommendedName>
        <fullName evidence="6">B30.2/SPRY domain-containing protein</fullName>
    </recommendedName>
</protein>
<feature type="domain" description="B30.2/SPRY" evidence="6">
    <location>
        <begin position="78"/>
        <end position="260"/>
    </location>
</feature>
<comment type="subcellular location">
    <subcellularLocation>
        <location evidence="1">Membrane</location>
        <topology evidence="1">Single-pass membrane protein</topology>
    </subcellularLocation>
</comment>
<dbReference type="InterPro" id="IPR043136">
    <property type="entry name" value="B30.2/SPRY_sf"/>
</dbReference>
<evidence type="ECO:0000256" key="2">
    <source>
        <dbReference type="ARBA" id="ARBA00022692"/>
    </source>
</evidence>
<dbReference type="InterPro" id="IPR013320">
    <property type="entry name" value="ConA-like_dom_sf"/>
</dbReference>
<reference evidence="8" key="1">
    <citation type="submission" date="2016-02" db="EMBL/GenBank/DDBJ databases">
        <title>Comparative genomics of biotechnologically important yeasts.</title>
        <authorList>
            <consortium name="DOE Joint Genome Institute"/>
            <person name="Riley R."/>
            <person name="Haridas S."/>
            <person name="Wolfe K.H."/>
            <person name="Lopes M.R."/>
            <person name="Hittinger C.T."/>
            <person name="Goker M."/>
            <person name="Salamov A."/>
            <person name="Wisecaver J."/>
            <person name="Long T.M."/>
            <person name="Aerts A.L."/>
            <person name="Barry K."/>
            <person name="Choi C."/>
            <person name="Clum A."/>
            <person name="Coughlan A.Y."/>
            <person name="Deshpande S."/>
            <person name="Douglass A.P."/>
            <person name="Hanson S.J."/>
            <person name="Klenk H.-P."/>
            <person name="Labutti K."/>
            <person name="Lapidus A."/>
            <person name="Lindquist E."/>
            <person name="Lipzen A."/>
            <person name="Meier-Kolthoff J.P."/>
            <person name="Ohm R.A."/>
            <person name="Otillar R.P."/>
            <person name="Pangilinan J."/>
            <person name="Peng Y."/>
            <person name="Rokas A."/>
            <person name="Rosa C.A."/>
            <person name="Scheuner C."/>
            <person name="Sibirny A.A."/>
            <person name="Slot J.C."/>
            <person name="Stielow J.B."/>
            <person name="Sun H."/>
            <person name="Kurtzman C.P."/>
            <person name="Blackwell M."/>
            <person name="Jeffries T.W."/>
            <person name="Grigoriev I.V."/>
        </authorList>
    </citation>
    <scope>NUCLEOTIDE SEQUENCE [LARGE SCALE GENOMIC DNA]</scope>
    <source>
        <strain evidence="8">NRRL Y-17796</strain>
    </source>
</reference>
<evidence type="ECO:0000313" key="7">
    <source>
        <dbReference type="EMBL" id="ODV91682.1"/>
    </source>
</evidence>
<dbReference type="Gene3D" id="2.60.120.920">
    <property type="match status" value="1"/>
</dbReference>
<organism evidence="7 8">
    <name type="scientific">Tortispora caseinolytica NRRL Y-17796</name>
    <dbReference type="NCBI Taxonomy" id="767744"/>
    <lineage>
        <taxon>Eukaryota</taxon>
        <taxon>Fungi</taxon>
        <taxon>Dikarya</taxon>
        <taxon>Ascomycota</taxon>
        <taxon>Saccharomycotina</taxon>
        <taxon>Trigonopsidomycetes</taxon>
        <taxon>Trigonopsidales</taxon>
        <taxon>Trigonopsidaceae</taxon>
        <taxon>Tortispora</taxon>
    </lineage>
</organism>